<evidence type="ECO:0000313" key="1">
    <source>
        <dbReference type="EMBL" id="KAF2015918.1"/>
    </source>
</evidence>
<name>A0A6A5XRK1_9PLEO</name>
<sequence length="156" mass="17133">MRAIAGGEISLPGRGCLLLTTQVTSCEGSHFREKPKRKACLHNSYGGKEYWRATGIRLGQLFRVRVQVCAEYSIGKHPLVTASSASRSKFQGCLVAAWGLALDYLGTSRARLFQCGWASNNTYIHHRGPQQHHPSIDTAPKACVSPCLALLQRPIQ</sequence>
<keyword evidence="2" id="KW-1185">Reference proteome</keyword>
<reference evidence="1" key="1">
    <citation type="journal article" date="2020" name="Stud. Mycol.">
        <title>101 Dothideomycetes genomes: a test case for predicting lifestyles and emergence of pathogens.</title>
        <authorList>
            <person name="Haridas S."/>
            <person name="Albert R."/>
            <person name="Binder M."/>
            <person name="Bloem J."/>
            <person name="Labutti K."/>
            <person name="Salamov A."/>
            <person name="Andreopoulos B."/>
            <person name="Baker S."/>
            <person name="Barry K."/>
            <person name="Bills G."/>
            <person name="Bluhm B."/>
            <person name="Cannon C."/>
            <person name="Castanera R."/>
            <person name="Culley D."/>
            <person name="Daum C."/>
            <person name="Ezra D."/>
            <person name="Gonzalez J."/>
            <person name="Henrissat B."/>
            <person name="Kuo A."/>
            <person name="Liang C."/>
            <person name="Lipzen A."/>
            <person name="Lutzoni F."/>
            <person name="Magnuson J."/>
            <person name="Mondo S."/>
            <person name="Nolan M."/>
            <person name="Ohm R."/>
            <person name="Pangilinan J."/>
            <person name="Park H.-J."/>
            <person name="Ramirez L."/>
            <person name="Alfaro M."/>
            <person name="Sun H."/>
            <person name="Tritt A."/>
            <person name="Yoshinaga Y."/>
            <person name="Zwiers L.-H."/>
            <person name="Turgeon B."/>
            <person name="Goodwin S."/>
            <person name="Spatafora J."/>
            <person name="Crous P."/>
            <person name="Grigoriev I."/>
        </authorList>
    </citation>
    <scope>NUCLEOTIDE SEQUENCE</scope>
    <source>
        <strain evidence="1">CBS 175.79</strain>
    </source>
</reference>
<proteinExistence type="predicted"/>
<evidence type="ECO:0000313" key="2">
    <source>
        <dbReference type="Proteomes" id="UP000799778"/>
    </source>
</evidence>
<dbReference type="EMBL" id="ML978069">
    <property type="protein sequence ID" value="KAF2015918.1"/>
    <property type="molecule type" value="Genomic_DNA"/>
</dbReference>
<protein>
    <submittedName>
        <fullName evidence="1">Uncharacterized protein</fullName>
    </submittedName>
</protein>
<gene>
    <name evidence="1" type="ORF">BU24DRAFT_187834</name>
</gene>
<accession>A0A6A5XRK1</accession>
<dbReference type="AlphaFoldDB" id="A0A6A5XRK1"/>
<dbReference type="RefSeq" id="XP_033384257.1">
    <property type="nucleotide sequence ID" value="XM_033521678.1"/>
</dbReference>
<dbReference type="Proteomes" id="UP000799778">
    <property type="component" value="Unassembled WGS sequence"/>
</dbReference>
<organism evidence="1 2">
    <name type="scientific">Aaosphaeria arxii CBS 175.79</name>
    <dbReference type="NCBI Taxonomy" id="1450172"/>
    <lineage>
        <taxon>Eukaryota</taxon>
        <taxon>Fungi</taxon>
        <taxon>Dikarya</taxon>
        <taxon>Ascomycota</taxon>
        <taxon>Pezizomycotina</taxon>
        <taxon>Dothideomycetes</taxon>
        <taxon>Pleosporomycetidae</taxon>
        <taxon>Pleosporales</taxon>
        <taxon>Pleosporales incertae sedis</taxon>
        <taxon>Aaosphaeria</taxon>
    </lineage>
</organism>
<dbReference type="GeneID" id="54279075"/>